<sequence>MALKENHFPLEAGDVLAELKKGICTGFGSIIESDATNADIQPIFGAVASDDVSVSTTREAFRILSAKVAVLLKIFLEEFKKGSKLRNDCIEFIPVITSVLSEKKVIEFNNGKQCAGGSTATSFIQQIASSPVHPDNILSIIVAFREVNVTLPSQVYESMFKRMEDVPRKDIPATLYQVLLWCRNSPTLTGCFEMTFALLETQCDHVGECLSHIKLALNHESLIFTAFVKYANTALRSSMNPSPVLLVLLLGALLEKRVLAFLVNLVVSRRRLEHLGSIPGIDVARWPRLERILERLVDIVDLDDEPSILGLIRLGNDLAAYKHTDKAILQIIRQSAIKYLKFEASLRVMIKTIIEEMSLFGESCIPQPSLECSASVLGELSTINGGKLLCEIIRERPEYTNSFIQSLGKTGESQALILPMLNEVELVHFANTSPALFIRISLKWNVYTELLQMVKTHAVSIPSIFTLAFVQLWSGENMTDWAGMLNKCIDEHGRVTEFLPVLLQILLQSSKGSTTEEAILCIGAMNNLSETLCHNIAWFPTEIPVLHQSNLRPIVTGLYDFGLLYCLDCDDLESGMKIEAMAKIVAQRERFTIQFTNPVSELIILDCAGRLAQLYLSMKTHSQLELLLSHLCQIPWSASQDVDDVVKVLIFLGGPDCKFPNPFVCKENALCSTQVSEVGTLLLNFSGKELPAKDLCILVELLLEACSGIDAFSDVAFNNSILQVCRTWTPYSDSDAKLAKLLAELVVSYPRNVTGTNMKIICKDVLLAIGRLDTDSAETPKGPALQAKLKMITSRSADHVVNAIWKVIKSRLEECKWLTEITATICQTSSIQGSSSLNGICDDLSWMSEACVILTEAALCGSSYSRLMDALQSLFKMATRKLPLSDSFTLMVAHISGDLTRNIYIMLPIVQQNELELYRELSEHKKKTNNLTRRFRNSIAKETRLVPGLIFHIEAFERSVLALGKLHRTTIVKSFHRSTARDFRIQLDELETALEQVDASDSDVTSEPAEMTLEVGTDL</sequence>
<organism evidence="4 5">
    <name type="scientific">Paramicrosporidium saccamoebae</name>
    <dbReference type="NCBI Taxonomy" id="1246581"/>
    <lineage>
        <taxon>Eukaryota</taxon>
        <taxon>Fungi</taxon>
        <taxon>Fungi incertae sedis</taxon>
        <taxon>Cryptomycota</taxon>
        <taxon>Cryptomycota incertae sedis</taxon>
        <taxon>Paramicrosporidium</taxon>
    </lineage>
</organism>
<dbReference type="Pfam" id="PF14678">
    <property type="entry name" value="FANCI_S4"/>
    <property type="match status" value="1"/>
</dbReference>
<evidence type="ECO:0000259" key="3">
    <source>
        <dbReference type="Pfam" id="PF14678"/>
    </source>
</evidence>
<dbReference type="STRING" id="1246581.A0A2H9THL5"/>
<protein>
    <submittedName>
        <fullName evidence="4">Uncharacterized protein</fullName>
    </submittedName>
</protein>
<evidence type="ECO:0000313" key="4">
    <source>
        <dbReference type="EMBL" id="PJF17248.1"/>
    </source>
</evidence>
<evidence type="ECO:0000259" key="2">
    <source>
        <dbReference type="Pfam" id="PF14675"/>
    </source>
</evidence>
<reference evidence="4 5" key="1">
    <citation type="submission" date="2016-10" db="EMBL/GenBank/DDBJ databases">
        <title>The genome of Paramicrosporidium saccamoebae is the missing link in understanding Cryptomycota and Microsporidia evolution.</title>
        <authorList>
            <person name="Quandt C.A."/>
            <person name="Beaudet D."/>
            <person name="Corsaro D."/>
            <person name="Michel R."/>
            <person name="Corradi N."/>
            <person name="James T."/>
        </authorList>
    </citation>
    <scope>NUCLEOTIDE SEQUENCE [LARGE SCALE GENOMIC DNA]</scope>
    <source>
        <strain evidence="4 5">KSL3</strain>
    </source>
</reference>
<evidence type="ECO:0000256" key="1">
    <source>
        <dbReference type="SAM" id="MobiDB-lite"/>
    </source>
</evidence>
<dbReference type="InterPro" id="IPR029308">
    <property type="entry name" value="FANCI_S1"/>
</dbReference>
<keyword evidence="5" id="KW-1185">Reference proteome</keyword>
<feature type="domain" description="FANCI solenoid 4" evidence="3">
    <location>
        <begin position="761"/>
        <end position="991"/>
    </location>
</feature>
<dbReference type="EMBL" id="MTSL01000183">
    <property type="protein sequence ID" value="PJF17248.1"/>
    <property type="molecule type" value="Genomic_DNA"/>
</dbReference>
<feature type="domain" description="FANCI solenoid 1" evidence="2">
    <location>
        <begin position="66"/>
        <end position="186"/>
    </location>
</feature>
<dbReference type="Pfam" id="PF14675">
    <property type="entry name" value="FANCI_S1"/>
    <property type="match status" value="1"/>
</dbReference>
<dbReference type="InterPro" id="IPR029314">
    <property type="entry name" value="FANCI_S4"/>
</dbReference>
<dbReference type="GO" id="GO:0070182">
    <property type="term" value="F:DNA polymerase binding"/>
    <property type="evidence" value="ECO:0007669"/>
    <property type="project" value="TreeGrafter"/>
</dbReference>
<dbReference type="Proteomes" id="UP000240830">
    <property type="component" value="Unassembled WGS sequence"/>
</dbReference>
<name>A0A2H9THL5_9FUNG</name>
<dbReference type="GO" id="GO:0006281">
    <property type="term" value="P:DNA repair"/>
    <property type="evidence" value="ECO:0007669"/>
    <property type="project" value="InterPro"/>
</dbReference>
<dbReference type="PANTHER" id="PTHR21818">
    <property type="entry name" value="BC025462 PROTEIN"/>
    <property type="match status" value="1"/>
</dbReference>
<accession>A0A2H9THL5</accession>
<dbReference type="InterPro" id="IPR026171">
    <property type="entry name" value="FANCI"/>
</dbReference>
<feature type="region of interest" description="Disordered" evidence="1">
    <location>
        <begin position="999"/>
        <end position="1019"/>
    </location>
</feature>
<dbReference type="PANTHER" id="PTHR21818:SF0">
    <property type="entry name" value="FANCONI ANEMIA GROUP I PROTEIN"/>
    <property type="match status" value="1"/>
</dbReference>
<evidence type="ECO:0000313" key="5">
    <source>
        <dbReference type="Proteomes" id="UP000240830"/>
    </source>
</evidence>
<dbReference type="AlphaFoldDB" id="A0A2H9THL5"/>
<dbReference type="OrthoDB" id="195089at2759"/>
<gene>
    <name evidence="4" type="ORF">PSACC_02942</name>
</gene>
<comment type="caution">
    <text evidence="4">The sequence shown here is derived from an EMBL/GenBank/DDBJ whole genome shotgun (WGS) entry which is preliminary data.</text>
</comment>
<proteinExistence type="predicted"/>